<comment type="caution">
    <text evidence="1">The sequence shown here is derived from an EMBL/GenBank/DDBJ whole genome shotgun (WGS) entry which is preliminary data.</text>
</comment>
<organism evidence="1 2">
    <name type="scientific">Alkaliphilus pronyensis</name>
    <dbReference type="NCBI Taxonomy" id="1482732"/>
    <lineage>
        <taxon>Bacteria</taxon>
        <taxon>Bacillati</taxon>
        <taxon>Bacillota</taxon>
        <taxon>Clostridia</taxon>
        <taxon>Peptostreptococcales</taxon>
        <taxon>Natronincolaceae</taxon>
        <taxon>Alkaliphilus</taxon>
    </lineage>
</organism>
<name>A0A6I0EYV8_9FIRM</name>
<dbReference type="RefSeq" id="WP_151861361.1">
    <property type="nucleotide sequence ID" value="NZ_WBZC01000031.1"/>
</dbReference>
<evidence type="ECO:0000313" key="2">
    <source>
        <dbReference type="Proteomes" id="UP000432715"/>
    </source>
</evidence>
<dbReference type="OrthoDB" id="1707872at2"/>
<dbReference type="AlphaFoldDB" id="A0A6I0EYV8"/>
<sequence length="85" mass="9769">MSDTKNISFMINASNQANIYKTENNNTLQINSIFLFVDGYKLEALELEELQLEIKIDKDGNFIIENNMYQPIEIKDGVKLLALVK</sequence>
<proteinExistence type="predicted"/>
<keyword evidence="2" id="KW-1185">Reference proteome</keyword>
<dbReference type="EMBL" id="WBZC01000031">
    <property type="protein sequence ID" value="KAB3534140.1"/>
    <property type="molecule type" value="Genomic_DNA"/>
</dbReference>
<gene>
    <name evidence="1" type="ORF">F8154_09385</name>
</gene>
<protein>
    <submittedName>
        <fullName evidence="1">Uncharacterized protein</fullName>
    </submittedName>
</protein>
<evidence type="ECO:0000313" key="1">
    <source>
        <dbReference type="EMBL" id="KAB3534140.1"/>
    </source>
</evidence>
<reference evidence="1 2" key="1">
    <citation type="submission" date="2019-10" db="EMBL/GenBank/DDBJ databases">
        <title>Alkaliphilus serpentinus sp. nov. and Alkaliphilus pronyensis sp. nov., two novel anaerobic alkaliphilic species isolated from the serpentinized-hosted hydrothermal field of the Prony Bay (New Caledonia).</title>
        <authorList>
            <person name="Postec A."/>
        </authorList>
    </citation>
    <scope>NUCLEOTIDE SEQUENCE [LARGE SCALE GENOMIC DNA]</scope>
    <source>
        <strain evidence="1 2">LacV</strain>
    </source>
</reference>
<accession>A0A6I0EYV8</accession>
<dbReference type="Proteomes" id="UP000432715">
    <property type="component" value="Unassembled WGS sequence"/>
</dbReference>